<protein>
    <submittedName>
        <fullName evidence="10">ABC transporter ATP-binding protein</fullName>
    </submittedName>
</protein>
<dbReference type="InterPro" id="IPR003593">
    <property type="entry name" value="AAA+_ATPase"/>
</dbReference>
<evidence type="ECO:0000259" key="9">
    <source>
        <dbReference type="PROSITE" id="PS50893"/>
    </source>
</evidence>
<evidence type="ECO:0000256" key="5">
    <source>
        <dbReference type="ARBA" id="ARBA00022741"/>
    </source>
</evidence>
<dbReference type="SMART" id="SM00382">
    <property type="entry name" value="AAA"/>
    <property type="match status" value="2"/>
</dbReference>
<name>A0A7C1JZG8_9CHLR</name>
<dbReference type="Pfam" id="PF00005">
    <property type="entry name" value="ABC_tran"/>
    <property type="match status" value="2"/>
</dbReference>
<dbReference type="CDD" id="cd03216">
    <property type="entry name" value="ABC_Carb_Monos_I"/>
    <property type="match status" value="1"/>
</dbReference>
<comment type="subcellular location">
    <subcellularLocation>
        <location evidence="1">Cell membrane</location>
        <topology evidence="1">Peripheral membrane protein</topology>
    </subcellularLocation>
</comment>
<proteinExistence type="predicted"/>
<dbReference type="GO" id="GO:0016887">
    <property type="term" value="F:ATP hydrolysis activity"/>
    <property type="evidence" value="ECO:0007669"/>
    <property type="project" value="InterPro"/>
</dbReference>
<dbReference type="GO" id="GO:0005524">
    <property type="term" value="F:ATP binding"/>
    <property type="evidence" value="ECO:0007669"/>
    <property type="project" value="UniProtKB-KW"/>
</dbReference>
<evidence type="ECO:0000256" key="2">
    <source>
        <dbReference type="ARBA" id="ARBA00022448"/>
    </source>
</evidence>
<dbReference type="PANTHER" id="PTHR43790:SF9">
    <property type="entry name" value="GALACTOFURANOSE TRANSPORTER ATP-BINDING PROTEIN YTFR"/>
    <property type="match status" value="1"/>
</dbReference>
<evidence type="ECO:0000256" key="3">
    <source>
        <dbReference type="ARBA" id="ARBA00022475"/>
    </source>
</evidence>
<keyword evidence="8" id="KW-0472">Membrane</keyword>
<dbReference type="PROSITE" id="PS50893">
    <property type="entry name" value="ABC_TRANSPORTER_2"/>
    <property type="match status" value="2"/>
</dbReference>
<dbReference type="FunFam" id="3.40.50.300:FF:000127">
    <property type="entry name" value="Ribose import ATP-binding protein RbsA"/>
    <property type="match status" value="1"/>
</dbReference>
<keyword evidence="6 10" id="KW-0067">ATP-binding</keyword>
<gene>
    <name evidence="10" type="ORF">ENQ20_05375</name>
</gene>
<keyword evidence="4" id="KW-0677">Repeat</keyword>
<feature type="domain" description="ABC transporter" evidence="9">
    <location>
        <begin position="28"/>
        <end position="265"/>
    </location>
</feature>
<dbReference type="EMBL" id="DSMG01000059">
    <property type="protein sequence ID" value="HDX30909.1"/>
    <property type="molecule type" value="Genomic_DNA"/>
</dbReference>
<dbReference type="SUPFAM" id="SSF52540">
    <property type="entry name" value="P-loop containing nucleoside triphosphate hydrolases"/>
    <property type="match status" value="2"/>
</dbReference>
<evidence type="ECO:0000313" key="10">
    <source>
        <dbReference type="EMBL" id="HDX30909.1"/>
    </source>
</evidence>
<evidence type="ECO:0000256" key="8">
    <source>
        <dbReference type="ARBA" id="ARBA00023136"/>
    </source>
</evidence>
<keyword evidence="7" id="KW-1278">Translocase</keyword>
<evidence type="ECO:0000256" key="4">
    <source>
        <dbReference type="ARBA" id="ARBA00022737"/>
    </source>
</evidence>
<evidence type="ECO:0000256" key="7">
    <source>
        <dbReference type="ARBA" id="ARBA00022967"/>
    </source>
</evidence>
<keyword evidence="5" id="KW-0547">Nucleotide-binding</keyword>
<comment type="caution">
    <text evidence="10">The sequence shown here is derived from an EMBL/GenBank/DDBJ whole genome shotgun (WGS) entry which is preliminary data.</text>
</comment>
<dbReference type="InterPro" id="IPR003439">
    <property type="entry name" value="ABC_transporter-like_ATP-bd"/>
</dbReference>
<keyword evidence="3" id="KW-1003">Cell membrane</keyword>
<keyword evidence="2" id="KW-0813">Transport</keyword>
<reference evidence="10" key="1">
    <citation type="journal article" date="2020" name="mSystems">
        <title>Genome- and Community-Level Interaction Insights into Carbon Utilization and Element Cycling Functions of Hydrothermarchaeota in Hydrothermal Sediment.</title>
        <authorList>
            <person name="Zhou Z."/>
            <person name="Liu Y."/>
            <person name="Xu W."/>
            <person name="Pan J."/>
            <person name="Luo Z.H."/>
            <person name="Li M."/>
        </authorList>
    </citation>
    <scope>NUCLEOTIDE SEQUENCE [LARGE SCALE GENOMIC DNA]</scope>
    <source>
        <strain evidence="10">SpSt-289</strain>
    </source>
</reference>
<sequence>MTAGGAISGECSQMPGAAREPHLAPPLIQMRGIVKVYPPNVLALDDVTVSFAGGEIHALVGENGAGKSTLMKVLYGLVHHDQGEIHYRGRAVRFRSAGEAIAAGIGMVHQEILLVNEYTVWENIVLGAEPVDRLGRIDKKRARSEVQAIIDRFHFALDPDAVVANISVAARQKVEILKLLYRNVSVLILDEPTAVLTPQEIPQLFAELRALRDEGHTILFISHRLEEVLELAERVTVLRKGRVVATLPTAQTTRRELAALMVGREVLFSSRRTPQPPGDVIFAVEGLCYEDEHGRIRLQDIHLHVRAGELVGVAGVEGNGQLELVHVITGLLQPTAGRIRVAGVDLTQASILERRRYIAYVPQDRGRMGSSLAASVVENAIMTHHRLNPRLTHWRGLLLDWRRAHHFTQHLAQHFNVSMPGHSAPLRALSGGNQQKVILGRELLLECPFILLDQPTRGLDVGSIEYVHDQVLAMRRAGRSLLMISANLEEIFLLADRIVVLHRGGIVVDLPAEQATVEQVGRYMLEGKG</sequence>
<dbReference type="InterPro" id="IPR050107">
    <property type="entry name" value="ABC_carbohydrate_import_ATPase"/>
</dbReference>
<evidence type="ECO:0000256" key="1">
    <source>
        <dbReference type="ARBA" id="ARBA00004202"/>
    </source>
</evidence>
<accession>A0A7C1JZG8</accession>
<dbReference type="InterPro" id="IPR027417">
    <property type="entry name" value="P-loop_NTPase"/>
</dbReference>
<dbReference type="PANTHER" id="PTHR43790">
    <property type="entry name" value="CARBOHYDRATE TRANSPORT ATP-BINDING PROTEIN MG119-RELATED"/>
    <property type="match status" value="1"/>
</dbReference>
<organism evidence="10">
    <name type="scientific">Caldilinea aerophila</name>
    <dbReference type="NCBI Taxonomy" id="133453"/>
    <lineage>
        <taxon>Bacteria</taxon>
        <taxon>Bacillati</taxon>
        <taxon>Chloroflexota</taxon>
        <taxon>Caldilineae</taxon>
        <taxon>Caldilineales</taxon>
        <taxon>Caldilineaceae</taxon>
        <taxon>Caldilinea</taxon>
    </lineage>
</organism>
<dbReference type="Gene3D" id="3.40.50.300">
    <property type="entry name" value="P-loop containing nucleotide triphosphate hydrolases"/>
    <property type="match status" value="2"/>
</dbReference>
<dbReference type="AlphaFoldDB" id="A0A7C1JZG8"/>
<evidence type="ECO:0000256" key="6">
    <source>
        <dbReference type="ARBA" id="ARBA00022840"/>
    </source>
</evidence>
<feature type="domain" description="ABC transporter" evidence="9">
    <location>
        <begin position="282"/>
        <end position="528"/>
    </location>
</feature>
<dbReference type="InterPro" id="IPR017871">
    <property type="entry name" value="ABC_transporter-like_CS"/>
</dbReference>
<dbReference type="PROSITE" id="PS00211">
    <property type="entry name" value="ABC_TRANSPORTER_1"/>
    <property type="match status" value="1"/>
</dbReference>
<dbReference type="CDD" id="cd03215">
    <property type="entry name" value="ABC_Carb_Monos_II"/>
    <property type="match status" value="1"/>
</dbReference>
<dbReference type="GO" id="GO:0005886">
    <property type="term" value="C:plasma membrane"/>
    <property type="evidence" value="ECO:0007669"/>
    <property type="project" value="UniProtKB-SubCell"/>
</dbReference>